<dbReference type="EMBL" id="AP022583">
    <property type="protein sequence ID" value="BBY08058.1"/>
    <property type="molecule type" value="Genomic_DNA"/>
</dbReference>
<evidence type="ECO:0000313" key="2">
    <source>
        <dbReference type="Proteomes" id="UP000466894"/>
    </source>
</evidence>
<sequence length="92" mass="9789">MSWARPTERAVVPAPLATISQPARTAWPQRSPAVTSSDRLWRFFALLRGAAGRAGRTLPRGAAFDLLVRLPDRAAVLLGMTASLIANAPSAP</sequence>
<proteinExistence type="predicted"/>
<protein>
    <submittedName>
        <fullName evidence="1">Uncharacterized protein</fullName>
    </submittedName>
</protein>
<reference evidence="1 2" key="1">
    <citation type="journal article" date="2019" name="Emerg. Microbes Infect.">
        <title>Comprehensive subspecies identification of 175 nontuberculous mycobacteria species based on 7547 genomic profiles.</title>
        <authorList>
            <person name="Matsumoto Y."/>
            <person name="Kinjo T."/>
            <person name="Motooka D."/>
            <person name="Nabeya D."/>
            <person name="Jung N."/>
            <person name="Uechi K."/>
            <person name="Horii T."/>
            <person name="Iida T."/>
            <person name="Fujita J."/>
            <person name="Nakamura S."/>
        </authorList>
    </citation>
    <scope>NUCLEOTIDE SEQUENCE [LARGE SCALE GENOMIC DNA]</scope>
    <source>
        <strain evidence="1 2">JCM 16367</strain>
    </source>
</reference>
<gene>
    <name evidence="1" type="ORF">MNVI_33760</name>
</gene>
<organism evidence="1 2">
    <name type="scientific">Mycobacterium noviomagense</name>
    <dbReference type="NCBI Taxonomy" id="459858"/>
    <lineage>
        <taxon>Bacteria</taxon>
        <taxon>Bacillati</taxon>
        <taxon>Actinomycetota</taxon>
        <taxon>Actinomycetes</taxon>
        <taxon>Mycobacteriales</taxon>
        <taxon>Mycobacteriaceae</taxon>
        <taxon>Mycobacterium</taxon>
    </lineage>
</organism>
<accession>A0A7I7PHF1</accession>
<evidence type="ECO:0000313" key="1">
    <source>
        <dbReference type="EMBL" id="BBY08058.1"/>
    </source>
</evidence>
<name>A0A7I7PHF1_9MYCO</name>
<dbReference type="Proteomes" id="UP000466894">
    <property type="component" value="Chromosome"/>
</dbReference>
<dbReference type="KEGG" id="mnv:MNVI_33760"/>
<dbReference type="AlphaFoldDB" id="A0A7I7PHF1"/>